<evidence type="ECO:0000256" key="1">
    <source>
        <dbReference type="ARBA" id="ARBA00010396"/>
    </source>
</evidence>
<sequence length="645" mass="71032">MTPRLLLIACVSFLLPDGAAAPYPTSVRGARDRHLRSDDVAENEHAEVPDLTAHAFNHSYFPSLVSVLGPKEISDVTDPKGPIQVYARVGFLLSILISVAFAGCYRATKTWPSIDRELGQGMSHRVWSSGPFDCFENIPVCFWACCCPALRWADTMDMQGFLGFWPAMGVWTVLNLLSFAGLGFVWLLAIGGVTYYRQKMRRSFNMEGQGEICSYCGDCCFYSCCTLCAVAQEARHVEFAAKVDHPCVKDQRPPEPQCTEESQADFRAKMQSRKPPLQANKMNHFEAKDKVPSTPSPEVPTDRSLLSLRGRADGHAPVLWEAVVEALLGSGSHNGTFVDCTFGRGGHSRALLERLSQRGRVLAFDVDPSAISEAGRLAARDPRLVSVHRPFGDLAEVLPHLGVESGSLSGVLADLGVSSPQLDQKHRGFSPIEDGPLDLRMNPLVGVPASEWLASVPAEELAWVLRAYGEDSDPFLAARIAESVVARARRGTLRRTTQLAEVVATVKAQHGGCSPFEQPARLTFQAIRSHLNQEFQQLDQLLSAAFSHLAVGGRVVVICFKRAEVAAVRRWLRRNEESSRLPQAPEGRLLQLYPLLALSHEEQPWRAREAMPPLLPTSGELQANTRARSARALVLEKSERRKLNS</sequence>
<comment type="similarity">
    <text evidence="1">Belongs to the methyltransferase superfamily. RsmH family.</text>
</comment>
<dbReference type="SUPFAM" id="SSF53335">
    <property type="entry name" value="S-adenosyl-L-methionine-dependent methyltransferases"/>
    <property type="match status" value="1"/>
</dbReference>
<evidence type="ECO:0000313" key="8">
    <source>
        <dbReference type="EMBL" id="CAE8655007.1"/>
    </source>
</evidence>
<name>A0A813IQ63_POLGL</name>
<evidence type="ECO:0000256" key="4">
    <source>
        <dbReference type="ARBA" id="ARBA00022691"/>
    </source>
</evidence>
<dbReference type="Proteomes" id="UP000626109">
    <property type="component" value="Unassembled WGS sequence"/>
</dbReference>
<dbReference type="NCBIfam" id="TIGR01571">
    <property type="entry name" value="A_thal_Cys_rich"/>
    <property type="match status" value="1"/>
</dbReference>
<keyword evidence="7" id="KW-0732">Signal</keyword>
<dbReference type="AlphaFoldDB" id="A0A813IQ63"/>
<dbReference type="GO" id="GO:0070475">
    <property type="term" value="P:rRNA base methylation"/>
    <property type="evidence" value="ECO:0007669"/>
    <property type="project" value="TreeGrafter"/>
</dbReference>
<evidence type="ECO:0000256" key="2">
    <source>
        <dbReference type="ARBA" id="ARBA00022603"/>
    </source>
</evidence>
<dbReference type="Gene3D" id="3.40.50.150">
    <property type="entry name" value="Vaccinia Virus protein VP39"/>
    <property type="match status" value="1"/>
</dbReference>
<organism evidence="8 9">
    <name type="scientific">Polarella glacialis</name>
    <name type="common">Dinoflagellate</name>
    <dbReference type="NCBI Taxonomy" id="89957"/>
    <lineage>
        <taxon>Eukaryota</taxon>
        <taxon>Sar</taxon>
        <taxon>Alveolata</taxon>
        <taxon>Dinophyceae</taxon>
        <taxon>Suessiales</taxon>
        <taxon>Suessiaceae</taxon>
        <taxon>Polarella</taxon>
    </lineage>
</organism>
<keyword evidence="6" id="KW-0472">Membrane</keyword>
<evidence type="ECO:0000256" key="5">
    <source>
        <dbReference type="SAM" id="MobiDB-lite"/>
    </source>
</evidence>
<reference evidence="8" key="1">
    <citation type="submission" date="2021-02" db="EMBL/GenBank/DDBJ databases">
        <authorList>
            <person name="Dougan E. K."/>
            <person name="Rhodes N."/>
            <person name="Thang M."/>
            <person name="Chan C."/>
        </authorList>
    </citation>
    <scope>NUCLEOTIDE SEQUENCE</scope>
</reference>
<gene>
    <name evidence="8" type="ORF">PGLA2088_LOCUS11359</name>
</gene>
<dbReference type="EMBL" id="CAJNNW010013081">
    <property type="protein sequence ID" value="CAE8655007.1"/>
    <property type="molecule type" value="Genomic_DNA"/>
</dbReference>
<evidence type="ECO:0000256" key="6">
    <source>
        <dbReference type="SAM" id="Phobius"/>
    </source>
</evidence>
<dbReference type="Gene3D" id="1.10.150.170">
    <property type="entry name" value="Putative methyltransferase TM0872, insert domain"/>
    <property type="match status" value="1"/>
</dbReference>
<keyword evidence="6" id="KW-0812">Transmembrane</keyword>
<accession>A0A813IQ63</accession>
<evidence type="ECO:0000313" key="9">
    <source>
        <dbReference type="Proteomes" id="UP000626109"/>
    </source>
</evidence>
<feature type="region of interest" description="Disordered" evidence="5">
    <location>
        <begin position="250"/>
        <end position="280"/>
    </location>
</feature>
<keyword evidence="4" id="KW-0949">S-adenosyl-L-methionine</keyword>
<comment type="caution">
    <text evidence="8">The sequence shown here is derived from an EMBL/GenBank/DDBJ whole genome shotgun (WGS) entry which is preliminary data.</text>
</comment>
<feature type="transmembrane region" description="Helical" evidence="6">
    <location>
        <begin position="85"/>
        <end position="105"/>
    </location>
</feature>
<feature type="transmembrane region" description="Helical" evidence="6">
    <location>
        <begin position="173"/>
        <end position="196"/>
    </location>
</feature>
<dbReference type="InterPro" id="IPR029063">
    <property type="entry name" value="SAM-dependent_MTases_sf"/>
</dbReference>
<dbReference type="InterPro" id="IPR002903">
    <property type="entry name" value="RsmH"/>
</dbReference>
<dbReference type="SUPFAM" id="SSF81799">
    <property type="entry name" value="Putative methyltransferase TM0872, insert domain"/>
    <property type="match status" value="1"/>
</dbReference>
<dbReference type="GO" id="GO:0005737">
    <property type="term" value="C:cytoplasm"/>
    <property type="evidence" value="ECO:0007669"/>
    <property type="project" value="TreeGrafter"/>
</dbReference>
<dbReference type="InterPro" id="IPR023397">
    <property type="entry name" value="SAM-dep_MeTrfase_MraW_recog"/>
</dbReference>
<keyword evidence="6" id="KW-1133">Transmembrane helix</keyword>
<dbReference type="HAMAP" id="MF_01007">
    <property type="entry name" value="16SrRNA_methyltr_H"/>
    <property type="match status" value="1"/>
</dbReference>
<keyword evidence="2" id="KW-0489">Methyltransferase</keyword>
<dbReference type="GO" id="GO:0071424">
    <property type="term" value="F:rRNA (cytosine-N4-)-methyltransferase activity"/>
    <property type="evidence" value="ECO:0007669"/>
    <property type="project" value="TreeGrafter"/>
</dbReference>
<evidence type="ECO:0000256" key="7">
    <source>
        <dbReference type="SAM" id="SignalP"/>
    </source>
</evidence>
<dbReference type="InterPro" id="IPR006461">
    <property type="entry name" value="PLAC_motif_containing"/>
</dbReference>
<proteinExistence type="inferred from homology"/>
<evidence type="ECO:0000256" key="3">
    <source>
        <dbReference type="ARBA" id="ARBA00022679"/>
    </source>
</evidence>
<dbReference type="NCBIfam" id="TIGR00006">
    <property type="entry name" value="16S rRNA (cytosine(1402)-N(4))-methyltransferase RsmH"/>
    <property type="match status" value="1"/>
</dbReference>
<dbReference type="Pfam" id="PF04749">
    <property type="entry name" value="PLAC8"/>
    <property type="match status" value="1"/>
</dbReference>
<dbReference type="PANTHER" id="PTHR11265:SF0">
    <property type="entry name" value="12S RRNA N4-METHYLCYTIDINE METHYLTRANSFERASE"/>
    <property type="match status" value="1"/>
</dbReference>
<feature type="signal peptide" evidence="7">
    <location>
        <begin position="1"/>
        <end position="20"/>
    </location>
</feature>
<protein>
    <submittedName>
        <fullName evidence="8">Uncharacterized protein</fullName>
    </submittedName>
</protein>
<keyword evidence="3" id="KW-0808">Transferase</keyword>
<feature type="chain" id="PRO_5032484558" evidence="7">
    <location>
        <begin position="21"/>
        <end position="645"/>
    </location>
</feature>
<dbReference type="Pfam" id="PF01795">
    <property type="entry name" value="Methyltransf_5"/>
    <property type="match status" value="1"/>
</dbReference>
<dbReference type="PANTHER" id="PTHR11265">
    <property type="entry name" value="S-ADENOSYL-METHYLTRANSFERASE MRAW"/>
    <property type="match status" value="1"/>
</dbReference>